<dbReference type="PANTHER" id="PTHR47389">
    <property type="entry name" value="OS09G0436400 PROTEIN"/>
    <property type="match status" value="1"/>
</dbReference>
<feature type="compositionally biased region" description="Basic and acidic residues" evidence="1">
    <location>
        <begin position="10"/>
        <end position="24"/>
    </location>
</feature>
<dbReference type="Proteomes" id="UP000224567">
    <property type="component" value="Unassembled WGS sequence"/>
</dbReference>
<organism evidence="3 4">
    <name type="scientific">Capsicum baccatum</name>
    <name type="common">Peruvian pepper</name>
    <dbReference type="NCBI Taxonomy" id="33114"/>
    <lineage>
        <taxon>Eukaryota</taxon>
        <taxon>Viridiplantae</taxon>
        <taxon>Streptophyta</taxon>
        <taxon>Embryophyta</taxon>
        <taxon>Tracheophyta</taxon>
        <taxon>Spermatophyta</taxon>
        <taxon>Magnoliopsida</taxon>
        <taxon>eudicotyledons</taxon>
        <taxon>Gunneridae</taxon>
        <taxon>Pentapetalae</taxon>
        <taxon>asterids</taxon>
        <taxon>lamiids</taxon>
        <taxon>Solanales</taxon>
        <taxon>Solanaceae</taxon>
        <taxon>Solanoideae</taxon>
        <taxon>Capsiceae</taxon>
        <taxon>Capsicum</taxon>
    </lineage>
</organism>
<feature type="region of interest" description="Disordered" evidence="1">
    <location>
        <begin position="1"/>
        <end position="24"/>
    </location>
</feature>
<protein>
    <recommendedName>
        <fullName evidence="2">PDZ domain-containing protein</fullName>
    </recommendedName>
</protein>
<comment type="caution">
    <text evidence="3">The sequence shown here is derived from an EMBL/GenBank/DDBJ whole genome shotgun (WGS) entry which is preliminary data.</text>
</comment>
<name>A0A2G2XHM2_CAPBA</name>
<dbReference type="Gene3D" id="2.30.42.10">
    <property type="match status" value="1"/>
</dbReference>
<dbReference type="SUPFAM" id="SSF50156">
    <property type="entry name" value="PDZ domain-like"/>
    <property type="match status" value="1"/>
</dbReference>
<gene>
    <name evidence="3" type="ORF">CQW23_05474</name>
</gene>
<dbReference type="OrthoDB" id="4217619at2759"/>
<evidence type="ECO:0000256" key="1">
    <source>
        <dbReference type="SAM" id="MobiDB-lite"/>
    </source>
</evidence>
<feature type="domain" description="PDZ" evidence="2">
    <location>
        <begin position="312"/>
        <end position="346"/>
    </location>
</feature>
<dbReference type="SUPFAM" id="SSF50494">
    <property type="entry name" value="Trypsin-like serine proteases"/>
    <property type="match status" value="1"/>
</dbReference>
<reference evidence="4" key="2">
    <citation type="journal article" date="2017" name="J. Anim. Genet.">
        <title>Multiple reference genome sequences of hot pepper reveal the massive evolution of plant disease resistance genes by retroduplication.</title>
        <authorList>
            <person name="Kim S."/>
            <person name="Park J."/>
            <person name="Yeom S.-I."/>
            <person name="Kim Y.-M."/>
            <person name="Seo E."/>
            <person name="Kim K.-T."/>
            <person name="Kim M.-S."/>
            <person name="Lee J.M."/>
            <person name="Cheong K."/>
            <person name="Shin H.-S."/>
            <person name="Kim S.-B."/>
            <person name="Han K."/>
            <person name="Lee J."/>
            <person name="Park M."/>
            <person name="Lee H.-A."/>
            <person name="Lee H.-Y."/>
            <person name="Lee Y."/>
            <person name="Oh S."/>
            <person name="Lee J.H."/>
            <person name="Choi E."/>
            <person name="Choi E."/>
            <person name="Lee S.E."/>
            <person name="Jeon J."/>
            <person name="Kim H."/>
            <person name="Choi G."/>
            <person name="Song H."/>
            <person name="Lee J."/>
            <person name="Lee S.-C."/>
            <person name="Kwon J.-K."/>
            <person name="Lee H.-Y."/>
            <person name="Koo N."/>
            <person name="Hong Y."/>
            <person name="Kim R.W."/>
            <person name="Kang W.-H."/>
            <person name="Huh J.H."/>
            <person name="Kang B.-C."/>
            <person name="Yang T.-J."/>
            <person name="Lee Y.-H."/>
            <person name="Bennetzen J.L."/>
            <person name="Choi D."/>
        </authorList>
    </citation>
    <scope>NUCLEOTIDE SEQUENCE [LARGE SCALE GENOMIC DNA]</scope>
    <source>
        <strain evidence="4">cv. PBC81</strain>
    </source>
</reference>
<dbReference type="InterPro" id="IPR036034">
    <property type="entry name" value="PDZ_sf"/>
</dbReference>
<reference evidence="3 4" key="1">
    <citation type="journal article" date="2017" name="Genome Biol.">
        <title>New reference genome sequences of hot pepper reveal the massive evolution of plant disease-resistance genes by retroduplication.</title>
        <authorList>
            <person name="Kim S."/>
            <person name="Park J."/>
            <person name="Yeom S.I."/>
            <person name="Kim Y.M."/>
            <person name="Seo E."/>
            <person name="Kim K.T."/>
            <person name="Kim M.S."/>
            <person name="Lee J.M."/>
            <person name="Cheong K."/>
            <person name="Shin H.S."/>
            <person name="Kim S.B."/>
            <person name="Han K."/>
            <person name="Lee J."/>
            <person name="Park M."/>
            <person name="Lee H.A."/>
            <person name="Lee H.Y."/>
            <person name="Lee Y."/>
            <person name="Oh S."/>
            <person name="Lee J.H."/>
            <person name="Choi E."/>
            <person name="Choi E."/>
            <person name="Lee S.E."/>
            <person name="Jeon J."/>
            <person name="Kim H."/>
            <person name="Choi G."/>
            <person name="Song H."/>
            <person name="Lee J."/>
            <person name="Lee S.C."/>
            <person name="Kwon J.K."/>
            <person name="Lee H.Y."/>
            <person name="Koo N."/>
            <person name="Hong Y."/>
            <person name="Kim R.W."/>
            <person name="Kang W.H."/>
            <person name="Huh J.H."/>
            <person name="Kang B.C."/>
            <person name="Yang T.J."/>
            <person name="Lee Y.H."/>
            <person name="Bennetzen J.L."/>
            <person name="Choi D."/>
        </authorList>
    </citation>
    <scope>NUCLEOTIDE SEQUENCE [LARGE SCALE GENOMIC DNA]</scope>
    <source>
        <strain evidence="4">cv. PBC81</strain>
    </source>
</reference>
<dbReference type="InterPro" id="IPR009003">
    <property type="entry name" value="Peptidase_S1_PA"/>
</dbReference>
<proteinExistence type="predicted"/>
<dbReference type="EMBL" id="MLFT02000002">
    <property type="protein sequence ID" value="PHT56988.1"/>
    <property type="molecule type" value="Genomic_DNA"/>
</dbReference>
<keyword evidence="4" id="KW-1185">Reference proteome</keyword>
<dbReference type="Gene3D" id="2.40.10.120">
    <property type="match status" value="1"/>
</dbReference>
<dbReference type="STRING" id="33114.A0A2G2XHM2"/>
<accession>A0A2G2XHM2</accession>
<dbReference type="Pfam" id="PF13365">
    <property type="entry name" value="Trypsin_2"/>
    <property type="match status" value="1"/>
</dbReference>
<evidence type="ECO:0000313" key="4">
    <source>
        <dbReference type="Proteomes" id="UP000224567"/>
    </source>
</evidence>
<sequence>MSFRRHKSRCKEAHNPWEREPKKPRCSREVIQKLENSNLMRQKFNVYPQNLHLDIYTKKAALKASPSVVSLESHSAEGVILQSSGVIIENVNTCSIVLTSANLLKCFTSRNFEADDVKVIVHLSSGRSLNGQIEAYNFYYNIAAIKIQSDTQLPTASLVQLKDAITVDSCKLHVDVSLVPHLSSFDLVPGDAVIALGRFIEPYDIMAAPGEFSIDSCQYDCKELFMASCRITECGIGGPLINLNGEVIGICLHDGVYTAFLPINIASMWWQHYKKYRHLRLPCLGMEATNLYAIPVRFAERIIQKFPDVLKGVIVDKVVPGSSAESAGIKHGDVIIQFAGKKIESLLELFESTWNKVGESVEVTVLRTSNDGPLHLSMVVNEKKHLEHRVIPFLIRLSYVRTAFLASNHAKHATLLLMTPFGIGNKDLKFVGMASRTELISVSYPPKRDIVSSIYMVSFQFSITLFQISEDLDLTPKGMPRYVEGSAPTSPPRIAFIISMFGTSLMGYR</sequence>
<dbReference type="AlphaFoldDB" id="A0A2G2XHM2"/>
<dbReference type="Pfam" id="PF13180">
    <property type="entry name" value="PDZ_2"/>
    <property type="match status" value="1"/>
</dbReference>
<evidence type="ECO:0000313" key="3">
    <source>
        <dbReference type="EMBL" id="PHT56988.1"/>
    </source>
</evidence>
<dbReference type="PROSITE" id="PS50106">
    <property type="entry name" value="PDZ"/>
    <property type="match status" value="1"/>
</dbReference>
<dbReference type="PANTHER" id="PTHR47389:SF4">
    <property type="entry name" value="OS09G0436400 PROTEIN"/>
    <property type="match status" value="1"/>
</dbReference>
<dbReference type="InterPro" id="IPR001478">
    <property type="entry name" value="PDZ"/>
</dbReference>
<evidence type="ECO:0000259" key="2">
    <source>
        <dbReference type="PROSITE" id="PS50106"/>
    </source>
</evidence>